<keyword evidence="2" id="KW-0328">Glycosyltransferase</keyword>
<comment type="similarity">
    <text evidence="1">Belongs to the glycosyltransferase 2 family.</text>
</comment>
<protein>
    <recommendedName>
        <fullName evidence="4">Glycosyltransferase 2-like domain-containing protein</fullName>
    </recommendedName>
</protein>
<dbReference type="CDD" id="cd04186">
    <property type="entry name" value="GT_2_like_c"/>
    <property type="match status" value="1"/>
</dbReference>
<gene>
    <name evidence="5" type="ORF">A3F83_15335</name>
</gene>
<dbReference type="SUPFAM" id="SSF53448">
    <property type="entry name" value="Nucleotide-diphospho-sugar transferases"/>
    <property type="match status" value="1"/>
</dbReference>
<organism evidence="5 6">
    <name type="scientific">Candidatus Glassbacteria bacterium RIFCSPLOWO2_12_FULL_58_11</name>
    <dbReference type="NCBI Taxonomy" id="1817867"/>
    <lineage>
        <taxon>Bacteria</taxon>
        <taxon>Candidatus Glassiibacteriota</taxon>
    </lineage>
</organism>
<dbReference type="PANTHER" id="PTHR43179:SF12">
    <property type="entry name" value="GALACTOFURANOSYLTRANSFERASE GLFT2"/>
    <property type="match status" value="1"/>
</dbReference>
<evidence type="ECO:0000259" key="4">
    <source>
        <dbReference type="Pfam" id="PF00535"/>
    </source>
</evidence>
<proteinExistence type="inferred from homology"/>
<dbReference type="Pfam" id="PF00535">
    <property type="entry name" value="Glycos_transf_2"/>
    <property type="match status" value="1"/>
</dbReference>
<evidence type="ECO:0000256" key="2">
    <source>
        <dbReference type="ARBA" id="ARBA00022676"/>
    </source>
</evidence>
<dbReference type="GO" id="GO:0016757">
    <property type="term" value="F:glycosyltransferase activity"/>
    <property type="evidence" value="ECO:0007669"/>
    <property type="project" value="UniProtKB-KW"/>
</dbReference>
<dbReference type="AlphaFoldDB" id="A0A1F5YZN9"/>
<evidence type="ECO:0000256" key="1">
    <source>
        <dbReference type="ARBA" id="ARBA00006739"/>
    </source>
</evidence>
<dbReference type="InterPro" id="IPR029044">
    <property type="entry name" value="Nucleotide-diphossugar_trans"/>
</dbReference>
<reference evidence="5 6" key="1">
    <citation type="journal article" date="2016" name="Nat. Commun.">
        <title>Thousands of microbial genomes shed light on interconnected biogeochemical processes in an aquifer system.</title>
        <authorList>
            <person name="Anantharaman K."/>
            <person name="Brown C.T."/>
            <person name="Hug L.A."/>
            <person name="Sharon I."/>
            <person name="Castelle C.J."/>
            <person name="Probst A.J."/>
            <person name="Thomas B.C."/>
            <person name="Singh A."/>
            <person name="Wilkins M.J."/>
            <person name="Karaoz U."/>
            <person name="Brodie E.L."/>
            <person name="Williams K.H."/>
            <person name="Hubbard S.S."/>
            <person name="Banfield J.F."/>
        </authorList>
    </citation>
    <scope>NUCLEOTIDE SEQUENCE [LARGE SCALE GENOMIC DNA]</scope>
</reference>
<dbReference type="InterPro" id="IPR001173">
    <property type="entry name" value="Glyco_trans_2-like"/>
</dbReference>
<accession>A0A1F5YZN9</accession>
<dbReference type="STRING" id="1817867.A3F83_15335"/>
<evidence type="ECO:0000313" key="5">
    <source>
        <dbReference type="EMBL" id="OGG05362.1"/>
    </source>
</evidence>
<keyword evidence="3" id="KW-0808">Transferase</keyword>
<dbReference type="PANTHER" id="PTHR43179">
    <property type="entry name" value="RHAMNOSYLTRANSFERASE WBBL"/>
    <property type="match status" value="1"/>
</dbReference>
<name>A0A1F5YZN9_9BACT</name>
<comment type="caution">
    <text evidence="5">The sequence shown here is derived from an EMBL/GenBank/DDBJ whole genome shotgun (WGS) entry which is preliminary data.</text>
</comment>
<dbReference type="Proteomes" id="UP000179129">
    <property type="component" value="Unassembled WGS sequence"/>
</dbReference>
<sequence>MSGIVPDKPVSLVIPTWNGRELLGRFLPSVLAALARYPGGGEVLVVDDGSRDGTPGFLRDNFPAVRTVHLDRNSGFAAAVNRGVLEALHERIVLLNNDVEVDENFLAPLVRRLEEPQVFGVCARSLDWDRETFRDGGKVGEWKRGFWRVWRNYDCPGDTPDPDKPLLTFYCPGGFSAFDCLKWSELGGLDELFSPFNWEDTDICYRALKRGWRLVYEPLSIVYHKPSTTISGGAFRAGRVHYISRRNRLFFHWKNLTDSRFLAEHLFFLLLSLPLSVLRLDLVSPAAFIGALASLPKVLERRAKEKERSTVSDSEIRNLYREFIKKAERIVLKM</sequence>
<dbReference type="EMBL" id="MFIX01000060">
    <property type="protein sequence ID" value="OGG05362.1"/>
    <property type="molecule type" value="Genomic_DNA"/>
</dbReference>
<evidence type="ECO:0000313" key="6">
    <source>
        <dbReference type="Proteomes" id="UP000179129"/>
    </source>
</evidence>
<dbReference type="Gene3D" id="3.90.550.10">
    <property type="entry name" value="Spore Coat Polysaccharide Biosynthesis Protein SpsA, Chain A"/>
    <property type="match status" value="1"/>
</dbReference>
<feature type="domain" description="Glycosyltransferase 2-like" evidence="4">
    <location>
        <begin position="11"/>
        <end position="173"/>
    </location>
</feature>
<evidence type="ECO:0000256" key="3">
    <source>
        <dbReference type="ARBA" id="ARBA00022679"/>
    </source>
</evidence>